<dbReference type="AlphaFoldDB" id="A0A368SJB9"/>
<reference evidence="1" key="1">
    <citation type="journal article" date="2012" name="Nat. Biotechnol.">
        <title>Reference genome sequence of the model plant Setaria.</title>
        <authorList>
            <person name="Bennetzen J.L."/>
            <person name="Schmutz J."/>
            <person name="Wang H."/>
            <person name="Percifield R."/>
            <person name="Hawkins J."/>
            <person name="Pontaroli A.C."/>
            <person name="Estep M."/>
            <person name="Feng L."/>
            <person name="Vaughn J.N."/>
            <person name="Grimwood J."/>
            <person name="Jenkins J."/>
            <person name="Barry K."/>
            <person name="Lindquist E."/>
            <person name="Hellsten U."/>
            <person name="Deshpande S."/>
            <person name="Wang X."/>
            <person name="Wu X."/>
            <person name="Mitros T."/>
            <person name="Triplett J."/>
            <person name="Yang X."/>
            <person name="Ye C.Y."/>
            <person name="Mauro-Herrera M."/>
            <person name="Wang L."/>
            <person name="Li P."/>
            <person name="Sharma M."/>
            <person name="Sharma R."/>
            <person name="Ronald P.C."/>
            <person name="Panaud O."/>
            <person name="Kellogg E.A."/>
            <person name="Brutnell T.P."/>
            <person name="Doust A.N."/>
            <person name="Tuskan G.A."/>
            <person name="Rokhsar D."/>
            <person name="Devos K.M."/>
        </authorList>
    </citation>
    <scope>NUCLEOTIDE SEQUENCE [LARGE SCALE GENOMIC DNA]</scope>
    <source>
        <strain evidence="1">Yugu1</strain>
    </source>
</reference>
<gene>
    <name evidence="1" type="ORF">SETIT_9G217000v2</name>
</gene>
<dbReference type="OrthoDB" id="675438at2759"/>
<proteinExistence type="predicted"/>
<sequence>YNCVLCVKHVEETISHLFFTCPFSEACWLYLGIHWDPSLQLQDMIVQALQHFGSTIFREIVTVVAWSIWCHRNSIIFDGQHVSFAQWRRSFVEDLSLVSLRAKPFVSSSLNLWLSSLI</sequence>
<protein>
    <recommendedName>
        <fullName evidence="2">Reverse transcriptase zinc-binding domain-containing protein</fullName>
    </recommendedName>
</protein>
<feature type="non-terminal residue" evidence="1">
    <location>
        <position position="1"/>
    </location>
</feature>
<evidence type="ECO:0000313" key="1">
    <source>
        <dbReference type="EMBL" id="RCV42444.1"/>
    </source>
</evidence>
<evidence type="ECO:0008006" key="2">
    <source>
        <dbReference type="Google" id="ProtNLM"/>
    </source>
</evidence>
<accession>A0A368SJB9</accession>
<reference evidence="1" key="2">
    <citation type="submission" date="2015-07" db="EMBL/GenBank/DDBJ databases">
        <authorList>
            <person name="Noorani M."/>
        </authorList>
    </citation>
    <scope>NUCLEOTIDE SEQUENCE</scope>
    <source>
        <strain evidence="1">Yugu1</strain>
    </source>
</reference>
<organism evidence="1">
    <name type="scientific">Setaria italica</name>
    <name type="common">Foxtail millet</name>
    <name type="synonym">Panicum italicum</name>
    <dbReference type="NCBI Taxonomy" id="4555"/>
    <lineage>
        <taxon>Eukaryota</taxon>
        <taxon>Viridiplantae</taxon>
        <taxon>Streptophyta</taxon>
        <taxon>Embryophyta</taxon>
        <taxon>Tracheophyta</taxon>
        <taxon>Spermatophyta</taxon>
        <taxon>Magnoliopsida</taxon>
        <taxon>Liliopsida</taxon>
        <taxon>Poales</taxon>
        <taxon>Poaceae</taxon>
        <taxon>PACMAD clade</taxon>
        <taxon>Panicoideae</taxon>
        <taxon>Panicodae</taxon>
        <taxon>Paniceae</taxon>
        <taxon>Cenchrinae</taxon>
        <taxon>Setaria</taxon>
    </lineage>
</organism>
<name>A0A368SJB9_SETIT</name>
<dbReference type="EMBL" id="CM003536">
    <property type="protein sequence ID" value="RCV42444.1"/>
    <property type="molecule type" value="Genomic_DNA"/>
</dbReference>